<dbReference type="PANTHER" id="PTHR36509">
    <property type="entry name" value="BLL3101 PROTEIN"/>
    <property type="match status" value="1"/>
</dbReference>
<dbReference type="RefSeq" id="WP_138772119.1">
    <property type="nucleotide sequence ID" value="NZ_JBHSSX010000060.1"/>
</dbReference>
<dbReference type="InterPro" id="IPR037049">
    <property type="entry name" value="DUF1214_C_sf"/>
</dbReference>
<dbReference type="InterPro" id="IPR010621">
    <property type="entry name" value="DUF1214"/>
</dbReference>
<feature type="domain" description="DUF1254" evidence="2">
    <location>
        <begin position="43"/>
        <end position="169"/>
    </location>
</feature>
<evidence type="ECO:0000259" key="1">
    <source>
        <dbReference type="Pfam" id="PF06742"/>
    </source>
</evidence>
<proteinExistence type="predicted"/>
<dbReference type="PANTHER" id="PTHR36509:SF2">
    <property type="entry name" value="BLL3101 PROTEIN"/>
    <property type="match status" value="1"/>
</dbReference>
<dbReference type="Gene3D" id="2.60.40.1610">
    <property type="entry name" value="Domain of unknown function DUF1254"/>
    <property type="match status" value="1"/>
</dbReference>
<reference evidence="3 4" key="1">
    <citation type="submission" date="2019-05" db="EMBL/GenBank/DDBJ databases">
        <title>Genome of Alcanivorax gelatiniphagus, an oil degrading marine bacteria.</title>
        <authorList>
            <person name="Kwon K.K."/>
        </authorList>
    </citation>
    <scope>NUCLEOTIDE SEQUENCE [LARGE SCALE GENOMIC DNA]</scope>
    <source>
        <strain evidence="3 4">MEBiC 08158</strain>
    </source>
</reference>
<protein>
    <submittedName>
        <fullName evidence="3">DUF1254 domain-containing protein</fullName>
    </submittedName>
</protein>
<dbReference type="EMBL" id="VCQT01000027">
    <property type="protein sequence ID" value="TMW13016.1"/>
    <property type="molecule type" value="Genomic_DNA"/>
</dbReference>
<name>A0ABY2XND9_9GAMM</name>
<dbReference type="SUPFAM" id="SSF160935">
    <property type="entry name" value="VPA0735-like"/>
    <property type="match status" value="1"/>
</dbReference>
<gene>
    <name evidence="3" type="ORF">FGS76_08090</name>
</gene>
<dbReference type="Proteomes" id="UP000739180">
    <property type="component" value="Unassembled WGS sequence"/>
</dbReference>
<dbReference type="Pfam" id="PF06863">
    <property type="entry name" value="DUF1254"/>
    <property type="match status" value="1"/>
</dbReference>
<accession>A0ABY2XND9</accession>
<evidence type="ECO:0000259" key="2">
    <source>
        <dbReference type="Pfam" id="PF06863"/>
    </source>
</evidence>
<organism evidence="3 4">
    <name type="scientific">Alloalcanivorax gelatiniphagus</name>
    <dbReference type="NCBI Taxonomy" id="1194167"/>
    <lineage>
        <taxon>Bacteria</taxon>
        <taxon>Pseudomonadati</taxon>
        <taxon>Pseudomonadota</taxon>
        <taxon>Gammaproteobacteria</taxon>
        <taxon>Oceanospirillales</taxon>
        <taxon>Alcanivoracaceae</taxon>
        <taxon>Alloalcanivorax</taxon>
    </lineage>
</organism>
<dbReference type="InterPro" id="IPR010679">
    <property type="entry name" value="DUF1254"/>
</dbReference>
<dbReference type="Pfam" id="PF06742">
    <property type="entry name" value="DUF1214"/>
    <property type="match status" value="1"/>
</dbReference>
<feature type="domain" description="DUF1214" evidence="1">
    <location>
        <begin position="298"/>
        <end position="410"/>
    </location>
</feature>
<keyword evidence="4" id="KW-1185">Reference proteome</keyword>
<dbReference type="Gene3D" id="2.60.120.600">
    <property type="entry name" value="Domain of unknown function DUF1214, C-terminal domain"/>
    <property type="match status" value="1"/>
</dbReference>
<sequence>MTEQHLAVSPAELKVAAHKAYIYTMPLVLMETTRKWRQKHGANLFNHARKLLTHRNRWVTTPNNDTLYSDGWLDLSHGPLRITVPDTGERYFSLAFMDMYTNNFTILGTRTTGNGGGVYTVVGPYHEVPADAENVIRAPTPRVWALARLLVDSEEDLPAARAIQDQLFVHEGAVNEPVDPGEPVLRDAPWNQYLAEANYLLRREPPPVTDGLVLEEIRALGIGPDQHFDAQRFDAEQAQAIEAGLKEAHDWLARIQRARAATVEGWTYPNARTGDFDQSYVLRAVVAVGGLAALPPEEAFYMRAEGDGEDGLFDGNQRYRLHFPAGELPPLESFWSLTLYEAMDDGQFFFADTPLRRYAIGDRSPGLRFNDDGSLDIWIGADSPGADRENNWLPANRGPFSLFFRGYMPKRALLNGHYRLPRVERL</sequence>
<evidence type="ECO:0000313" key="4">
    <source>
        <dbReference type="Proteomes" id="UP000739180"/>
    </source>
</evidence>
<dbReference type="InterPro" id="IPR037050">
    <property type="entry name" value="DUF1254_sf"/>
</dbReference>
<evidence type="ECO:0000313" key="3">
    <source>
        <dbReference type="EMBL" id="TMW13016.1"/>
    </source>
</evidence>
<comment type="caution">
    <text evidence="3">The sequence shown here is derived from an EMBL/GenBank/DDBJ whole genome shotgun (WGS) entry which is preliminary data.</text>
</comment>